<accession>A0A430J9E6</accession>
<feature type="domain" description="N-acetyltransferase" evidence="1">
    <location>
        <begin position="8"/>
        <end position="158"/>
    </location>
</feature>
<gene>
    <name evidence="2" type="ORF">EJQ19_21620</name>
</gene>
<evidence type="ECO:0000313" key="2">
    <source>
        <dbReference type="EMBL" id="RTE07154.1"/>
    </source>
</evidence>
<dbReference type="InterPro" id="IPR016181">
    <property type="entry name" value="Acyl_CoA_acyltransferase"/>
</dbReference>
<dbReference type="InterPro" id="IPR000182">
    <property type="entry name" value="GNAT_dom"/>
</dbReference>
<dbReference type="GO" id="GO:0016747">
    <property type="term" value="F:acyltransferase activity, transferring groups other than amino-acyl groups"/>
    <property type="evidence" value="ECO:0007669"/>
    <property type="project" value="InterPro"/>
</dbReference>
<organism evidence="2 3">
    <name type="scientific">Paenibacillus whitsoniae</name>
    <dbReference type="NCBI Taxonomy" id="2496558"/>
    <lineage>
        <taxon>Bacteria</taxon>
        <taxon>Bacillati</taxon>
        <taxon>Bacillota</taxon>
        <taxon>Bacilli</taxon>
        <taxon>Bacillales</taxon>
        <taxon>Paenibacillaceae</taxon>
        <taxon>Paenibacillus</taxon>
    </lineage>
</organism>
<keyword evidence="2" id="KW-0808">Transferase</keyword>
<dbReference type="CDD" id="cd04301">
    <property type="entry name" value="NAT_SF"/>
    <property type="match status" value="1"/>
</dbReference>
<dbReference type="AlphaFoldDB" id="A0A430J9E6"/>
<name>A0A430J9E6_9BACL</name>
<reference evidence="2 3" key="1">
    <citation type="submission" date="2018-12" db="EMBL/GenBank/DDBJ databases">
        <title>Bacillus ochoae sp. nov., Paenibacillus whitsoniae sp. nov., Paenibacillus spiritus sp. nov. Isolated from the Mars Exploration Rover during spacecraft assembly.</title>
        <authorList>
            <person name="Seuylemezian A."/>
            <person name="Vaishampayan P."/>
        </authorList>
    </citation>
    <scope>NUCLEOTIDE SEQUENCE [LARGE SCALE GENOMIC DNA]</scope>
    <source>
        <strain evidence="2 3">MER 54</strain>
    </source>
</reference>
<dbReference type="OrthoDB" id="2830399at2"/>
<comment type="caution">
    <text evidence="2">The sequence shown here is derived from an EMBL/GenBank/DDBJ whole genome shotgun (WGS) entry which is preliminary data.</text>
</comment>
<proteinExistence type="predicted"/>
<dbReference type="EMBL" id="RXHU01000066">
    <property type="protein sequence ID" value="RTE07154.1"/>
    <property type="molecule type" value="Genomic_DNA"/>
</dbReference>
<dbReference type="Gene3D" id="3.40.630.30">
    <property type="match status" value="1"/>
</dbReference>
<dbReference type="Pfam" id="PF00583">
    <property type="entry name" value="Acetyltransf_1"/>
    <property type="match status" value="1"/>
</dbReference>
<dbReference type="SUPFAM" id="SSF55729">
    <property type="entry name" value="Acyl-CoA N-acyltransferases (Nat)"/>
    <property type="match status" value="1"/>
</dbReference>
<keyword evidence="3" id="KW-1185">Reference proteome</keyword>
<dbReference type="Proteomes" id="UP000276128">
    <property type="component" value="Unassembled WGS sequence"/>
</dbReference>
<evidence type="ECO:0000313" key="3">
    <source>
        <dbReference type="Proteomes" id="UP000276128"/>
    </source>
</evidence>
<dbReference type="PROSITE" id="PS51186">
    <property type="entry name" value="GNAT"/>
    <property type="match status" value="1"/>
</dbReference>
<protein>
    <submittedName>
        <fullName evidence="2">GNAT family N-acetyltransferase</fullName>
    </submittedName>
</protein>
<evidence type="ECO:0000259" key="1">
    <source>
        <dbReference type="PROSITE" id="PS51186"/>
    </source>
</evidence>
<sequence>MPMSITFETTHEWQESRWNQAETVYNEAFPEAGRKSRAIVKRMFERGIAILHTWHENGDVVAMALSSVNKQAKVLVIDYIAVRQDHRGRGLGRRCIADIQAWASIEAGCKAIVIEVEAEETPVNRERIQFWQRVGFHLTAYVHPYIWVPETYRAMYLNLDEDELLTDDGKKLFTYITNYHERAYRGKL</sequence>